<evidence type="ECO:0000256" key="4">
    <source>
        <dbReference type="ARBA" id="ARBA00022833"/>
    </source>
</evidence>
<dbReference type="PROSITE" id="PS52007">
    <property type="entry name" value="PADR1"/>
    <property type="match status" value="1"/>
</dbReference>
<keyword evidence="3" id="KW-0863">Zinc-finger</keyword>
<dbReference type="InterPro" id="IPR049296">
    <property type="entry name" value="PARP1-like_PADR1_N"/>
</dbReference>
<evidence type="ECO:0000256" key="2">
    <source>
        <dbReference type="ARBA" id="ARBA00022723"/>
    </source>
</evidence>
<proteinExistence type="predicted"/>
<gene>
    <name evidence="9" type="primary">PARP</name>
    <name evidence="9" type="ORF">g.1602</name>
</gene>
<keyword evidence="2" id="KW-0479">Metal-binding</keyword>
<dbReference type="InterPro" id="IPR036420">
    <property type="entry name" value="BRCT_dom_sf"/>
</dbReference>
<dbReference type="Pfam" id="PF08063">
    <property type="entry name" value="Zn_ribbon_PADR1"/>
    <property type="match status" value="1"/>
</dbReference>
<dbReference type="GO" id="GO:0005634">
    <property type="term" value="C:nucleus"/>
    <property type="evidence" value="ECO:0007669"/>
    <property type="project" value="UniProtKB-SubCell"/>
</dbReference>
<reference evidence="9" key="1">
    <citation type="submission" date="2018-10" db="EMBL/GenBank/DDBJ databases">
        <title>Transcriptome assembly of Aceria tosichella (Wheat curl mite) Type 2.</title>
        <authorList>
            <person name="Scully E.D."/>
            <person name="Geib S.M."/>
            <person name="Palmer N.A."/>
            <person name="Gupta A.K."/>
            <person name="Sarath G."/>
            <person name="Tatineni S."/>
        </authorList>
    </citation>
    <scope>NUCLEOTIDE SEQUENCE</scope>
    <source>
        <strain evidence="9">LincolnNE</strain>
    </source>
</reference>
<evidence type="ECO:0000256" key="6">
    <source>
        <dbReference type="SAM" id="MobiDB-lite"/>
    </source>
</evidence>
<accession>A0A6G1SNT4</accession>
<dbReference type="Gene3D" id="3.90.640.80">
    <property type="match status" value="1"/>
</dbReference>
<dbReference type="GO" id="GO:0008270">
    <property type="term" value="F:zinc ion binding"/>
    <property type="evidence" value="ECO:0007669"/>
    <property type="project" value="UniProtKB-KW"/>
</dbReference>
<evidence type="ECO:0000256" key="3">
    <source>
        <dbReference type="ARBA" id="ARBA00022771"/>
    </source>
</evidence>
<evidence type="ECO:0000259" key="7">
    <source>
        <dbReference type="PROSITE" id="PS50064"/>
    </source>
</evidence>
<dbReference type="SMART" id="SM01335">
    <property type="entry name" value="PADR1"/>
    <property type="match status" value="1"/>
</dbReference>
<dbReference type="Pfam" id="PF21728">
    <property type="entry name" value="PADR1_N"/>
    <property type="match status" value="1"/>
</dbReference>
<feature type="region of interest" description="Disordered" evidence="6">
    <location>
        <begin position="224"/>
        <end position="250"/>
    </location>
</feature>
<dbReference type="Pfam" id="PF00533">
    <property type="entry name" value="BRCT"/>
    <property type="match status" value="1"/>
</dbReference>
<feature type="region of interest" description="Disordered" evidence="6">
    <location>
        <begin position="106"/>
        <end position="128"/>
    </location>
</feature>
<evidence type="ECO:0000256" key="5">
    <source>
        <dbReference type="ARBA" id="ARBA00023242"/>
    </source>
</evidence>
<feature type="compositionally biased region" description="Basic residues" evidence="6">
    <location>
        <begin position="116"/>
        <end position="126"/>
    </location>
</feature>
<feature type="domain" description="PARP-type" evidence="7">
    <location>
        <begin position="17"/>
        <end position="99"/>
    </location>
</feature>
<dbReference type="Pfam" id="PF00645">
    <property type="entry name" value="zf-PARP"/>
    <property type="match status" value="2"/>
</dbReference>
<dbReference type="Gene3D" id="3.40.50.10190">
    <property type="entry name" value="BRCT domain"/>
    <property type="match status" value="1"/>
</dbReference>
<dbReference type="Gene3D" id="3.30.1740.10">
    <property type="entry name" value="Zinc finger, PARP-type"/>
    <property type="match status" value="2"/>
</dbReference>
<comment type="subcellular location">
    <subcellularLocation>
        <location evidence="1">Nucleus</location>
    </subcellularLocation>
</comment>
<dbReference type="GO" id="GO:0003677">
    <property type="term" value="F:DNA binding"/>
    <property type="evidence" value="ECO:0007669"/>
    <property type="project" value="InterPro"/>
</dbReference>
<feature type="compositionally biased region" description="Basic and acidic residues" evidence="6">
    <location>
        <begin position="236"/>
        <end position="250"/>
    </location>
</feature>
<dbReference type="SUPFAM" id="SSF52113">
    <property type="entry name" value="BRCT domain"/>
    <property type="match status" value="1"/>
</dbReference>
<evidence type="ECO:0000313" key="9">
    <source>
        <dbReference type="EMBL" id="MDE52186.1"/>
    </source>
</evidence>
<protein>
    <submittedName>
        <fullName evidence="9">Poly [ADP-ribose] polymerase</fullName>
    </submittedName>
</protein>
<dbReference type="InterPro" id="IPR036957">
    <property type="entry name" value="Znf_PARP_sf"/>
</dbReference>
<dbReference type="SUPFAM" id="SSF57716">
    <property type="entry name" value="Glucocorticoid receptor-like (DNA-binding domain)"/>
    <property type="match status" value="2"/>
</dbReference>
<dbReference type="PROSITE" id="PS50172">
    <property type="entry name" value="BRCT"/>
    <property type="match status" value="1"/>
</dbReference>
<feature type="domain" description="PARP-type" evidence="7">
    <location>
        <begin position="138"/>
        <end position="228"/>
    </location>
</feature>
<organism evidence="9">
    <name type="scientific">Aceria tosichella</name>
    <name type="common">wheat curl mite</name>
    <dbReference type="NCBI Taxonomy" id="561515"/>
    <lineage>
        <taxon>Eukaryota</taxon>
        <taxon>Metazoa</taxon>
        <taxon>Ecdysozoa</taxon>
        <taxon>Arthropoda</taxon>
        <taxon>Chelicerata</taxon>
        <taxon>Arachnida</taxon>
        <taxon>Acari</taxon>
        <taxon>Acariformes</taxon>
        <taxon>Trombidiformes</taxon>
        <taxon>Prostigmata</taxon>
        <taxon>Eupodina</taxon>
        <taxon>Eriophyoidea</taxon>
        <taxon>Eriophyidae</taxon>
        <taxon>Eriophyinae</taxon>
        <taxon>Aceriini</taxon>
        <taxon>Aceria</taxon>
    </lineage>
</organism>
<keyword evidence="4" id="KW-0862">Zinc</keyword>
<name>A0A6G1SNT4_9ACAR</name>
<dbReference type="PROSITE" id="PS50064">
    <property type="entry name" value="ZF_PARP_2"/>
    <property type="match status" value="2"/>
</dbReference>
<dbReference type="SMART" id="SM01336">
    <property type="entry name" value="zf-PARP"/>
    <property type="match status" value="2"/>
</dbReference>
<dbReference type="InterPro" id="IPR012982">
    <property type="entry name" value="PARP1-like_PADR1_Zn_ribbon"/>
</dbReference>
<dbReference type="EMBL" id="GGYP01007415">
    <property type="protein sequence ID" value="MDE52186.1"/>
    <property type="molecule type" value="Transcribed_RNA"/>
</dbReference>
<keyword evidence="5" id="KW-0539">Nucleus</keyword>
<evidence type="ECO:0000256" key="1">
    <source>
        <dbReference type="ARBA" id="ARBA00004123"/>
    </source>
</evidence>
<evidence type="ECO:0000259" key="8">
    <source>
        <dbReference type="PROSITE" id="PS50172"/>
    </source>
</evidence>
<dbReference type="AlphaFoldDB" id="A0A6G1SNT4"/>
<sequence length="516" mass="58225">MSQVEDKESLARAQLPYRAEYCKTSRAKCKKCQEQMEAGSLKLAFMTKSRFHDGYDASYCHVNCFFLIKRPTSVAEISHFETLKYEDQKMLEKAIESNGKSVLASGSKAAAEGKSGKKGKSKKAAKRAPDEDVNYQDFTVEYAKSGRAKCCTCQEAIPKGEVRFAKMDYAADDIPGAIGPVPRWHHVECFAKSQEQLEFFGCVEKVPNFESLEFEDKMMLKKLIKPMKPPTPENGDTSKKVKSEDEKEAQQEELALKIQSERFHALRSKLNEIRKSELEELLEFMGQKHNFKAATLTLDLAADCLLFGPLKPCPKCKKPGTMILRNSSYICTSGSDSEKPCDYETRDPQRSVPDFPDEFVEKYPYFAEQYEFVEGKRIFPKNLLKAVEQKEAENNNLVQEGAPLEGLSIGVISWAALKNDKEKIQKKVITLGGRVTTVIDSSIFVILSNKNELDKVTPKMEVAKDLGIPFAKEDFLFNLKTKDDVVPQLTKCLIGEWDGKLKARYEKMSSSSQSTQ</sequence>
<feature type="domain" description="BRCT" evidence="8">
    <location>
        <begin position="399"/>
        <end position="478"/>
    </location>
</feature>
<dbReference type="InterPro" id="IPR001510">
    <property type="entry name" value="Znf_PARP"/>
</dbReference>
<dbReference type="InterPro" id="IPR001357">
    <property type="entry name" value="BRCT_dom"/>
</dbReference>